<dbReference type="EMBL" id="GIBP01008328">
    <property type="protein sequence ID" value="NDV37297.1"/>
    <property type="molecule type" value="Transcribed_RNA"/>
</dbReference>
<dbReference type="InterPro" id="IPR030547">
    <property type="entry name" value="XRCC2"/>
</dbReference>
<dbReference type="PANTHER" id="PTHR46644">
    <property type="entry name" value="DNA REPAIR PROTEIN XRCC2"/>
    <property type="match status" value="1"/>
</dbReference>
<reference evidence="1" key="1">
    <citation type="journal article" date="2020" name="J. Eukaryot. Microbiol.">
        <title>De novo Sequencing, Assembly and Annotation of the Transcriptome for the Free-Living Testate Amoeba Arcella intermedia.</title>
        <authorList>
            <person name="Ribeiro G.M."/>
            <person name="Porfirio-Sousa A.L."/>
            <person name="Maurer-Alcala X.X."/>
            <person name="Katz L.A."/>
            <person name="Lahr D.J.G."/>
        </authorList>
    </citation>
    <scope>NUCLEOTIDE SEQUENCE</scope>
</reference>
<accession>A0A6B2LKH3</accession>
<evidence type="ECO:0008006" key="2">
    <source>
        <dbReference type="Google" id="ProtNLM"/>
    </source>
</evidence>
<dbReference type="InterPro" id="IPR027417">
    <property type="entry name" value="P-loop_NTPase"/>
</dbReference>
<proteinExistence type="predicted"/>
<dbReference type="AlphaFoldDB" id="A0A6B2LKH3"/>
<sequence>MMSMMVHCVLPLNGYGVVLSGREESVLFFDLDYKFDFKRFVELLKNRIGRNCRQQGVDLGEREFLDIVRSSLSRFNLCRCVDQLEFGVSLKALSSRPTIPYKSIFIDSLDCYFWQERTMRSRRGGYPINTLLTLLKRLQREKEANIIMTVSEFFNSSGPTLFLSNQTLKIGDKTIPFQIDPTEGLIPN</sequence>
<dbReference type="GO" id="GO:0000724">
    <property type="term" value="P:double-strand break repair via homologous recombination"/>
    <property type="evidence" value="ECO:0007669"/>
    <property type="project" value="InterPro"/>
</dbReference>
<dbReference type="Gene3D" id="3.40.50.300">
    <property type="entry name" value="P-loop containing nucleotide triphosphate hydrolases"/>
    <property type="match status" value="1"/>
</dbReference>
<evidence type="ECO:0000313" key="1">
    <source>
        <dbReference type="EMBL" id="NDV37297.1"/>
    </source>
</evidence>
<organism evidence="1">
    <name type="scientific">Arcella intermedia</name>
    <dbReference type="NCBI Taxonomy" id="1963864"/>
    <lineage>
        <taxon>Eukaryota</taxon>
        <taxon>Amoebozoa</taxon>
        <taxon>Tubulinea</taxon>
        <taxon>Elardia</taxon>
        <taxon>Arcellinida</taxon>
        <taxon>Sphaerothecina</taxon>
        <taxon>Arcellidae</taxon>
        <taxon>Arcella</taxon>
    </lineage>
</organism>
<dbReference type="GO" id="GO:0005657">
    <property type="term" value="C:replication fork"/>
    <property type="evidence" value="ECO:0007669"/>
    <property type="project" value="InterPro"/>
</dbReference>
<protein>
    <recommendedName>
        <fullName evidence="2">DNA recombination and repair protein Rad51-like C-terminal domain-containing protein</fullName>
    </recommendedName>
</protein>
<dbReference type="PANTHER" id="PTHR46644:SF2">
    <property type="entry name" value="DNA REPAIR PROTEIN XRCC2"/>
    <property type="match status" value="1"/>
</dbReference>
<dbReference type="GO" id="GO:0033063">
    <property type="term" value="C:Rad51B-Rad51C-Rad51D-XRCC2 complex"/>
    <property type="evidence" value="ECO:0007669"/>
    <property type="project" value="InterPro"/>
</dbReference>
<name>A0A6B2LKH3_9EUKA</name>
<dbReference type="SUPFAM" id="SSF52540">
    <property type="entry name" value="P-loop containing nucleoside triphosphate hydrolases"/>
    <property type="match status" value="1"/>
</dbReference>